<keyword evidence="8 12" id="KW-0472">Membrane</keyword>
<organism evidence="14 15">
    <name type="scientific">Pleurodeles waltl</name>
    <name type="common">Iberian ribbed newt</name>
    <dbReference type="NCBI Taxonomy" id="8319"/>
    <lineage>
        <taxon>Eukaryota</taxon>
        <taxon>Metazoa</taxon>
        <taxon>Chordata</taxon>
        <taxon>Craniata</taxon>
        <taxon>Vertebrata</taxon>
        <taxon>Euteleostomi</taxon>
        <taxon>Amphibia</taxon>
        <taxon>Batrachia</taxon>
        <taxon>Caudata</taxon>
        <taxon>Salamandroidea</taxon>
        <taxon>Salamandridae</taxon>
        <taxon>Pleurodelinae</taxon>
        <taxon>Pleurodeles</taxon>
    </lineage>
</organism>
<feature type="transmembrane region" description="Helical" evidence="12">
    <location>
        <begin position="12"/>
        <end position="29"/>
    </location>
</feature>
<dbReference type="PRINTS" id="PR00237">
    <property type="entry name" value="GPCRRHODOPSN"/>
</dbReference>
<name>A0AAV7S4S1_PLEWA</name>
<evidence type="ECO:0000256" key="11">
    <source>
        <dbReference type="RuleBase" id="RU000688"/>
    </source>
</evidence>
<dbReference type="GO" id="GO:0004930">
    <property type="term" value="F:G protein-coupled receptor activity"/>
    <property type="evidence" value="ECO:0007669"/>
    <property type="project" value="UniProtKB-KW"/>
</dbReference>
<feature type="transmembrane region" description="Helical" evidence="12">
    <location>
        <begin position="106"/>
        <end position="135"/>
    </location>
</feature>
<dbReference type="PROSITE" id="PS50262">
    <property type="entry name" value="G_PROTEIN_RECEP_F1_2"/>
    <property type="match status" value="1"/>
</dbReference>
<sequence length="220" mass="24829">MSFSRCAAQMYTYLLLGCTECVLLAIMAYDRYIAIVFPLRYTIIISRTVFVQLAIFCWLCGSIMALLDTVFTLQLPLCDNDVIDHFFCESTTFVKMACADSYVAEMVMFCVAVFVLLILSLVILISYSCIVVAIIGIRSSEGRYKAFSTCASHLIVVTVIYGTAISMHMKPVSKSSGNQEKIVSVLYIAMPPMLNPMIYSLRNKDVKAALKKFMWRHFHH</sequence>
<comment type="caution">
    <text evidence="14">The sequence shown here is derived from an EMBL/GenBank/DDBJ whole genome shotgun (WGS) entry which is preliminary data.</text>
</comment>
<dbReference type="Gene3D" id="1.20.1070.10">
    <property type="entry name" value="Rhodopsin 7-helix transmembrane proteins"/>
    <property type="match status" value="1"/>
</dbReference>
<dbReference type="GO" id="GO:0004984">
    <property type="term" value="F:olfactory receptor activity"/>
    <property type="evidence" value="ECO:0007669"/>
    <property type="project" value="InterPro"/>
</dbReference>
<keyword evidence="10 11" id="KW-0807">Transducer</keyword>
<evidence type="ECO:0000313" key="15">
    <source>
        <dbReference type="Proteomes" id="UP001066276"/>
    </source>
</evidence>
<dbReference type="PANTHER" id="PTHR26453">
    <property type="entry name" value="OLFACTORY RECEPTOR"/>
    <property type="match status" value="1"/>
</dbReference>
<feature type="transmembrane region" description="Helical" evidence="12">
    <location>
        <begin position="147"/>
        <end position="169"/>
    </location>
</feature>
<gene>
    <name evidence="14" type="ORF">NDU88_011619</name>
</gene>
<dbReference type="PROSITE" id="PS00237">
    <property type="entry name" value="G_PROTEIN_RECEP_F1_1"/>
    <property type="match status" value="1"/>
</dbReference>
<dbReference type="EMBL" id="JANPWB010000009">
    <property type="protein sequence ID" value="KAJ1158947.1"/>
    <property type="molecule type" value="Genomic_DNA"/>
</dbReference>
<evidence type="ECO:0000256" key="2">
    <source>
        <dbReference type="ARBA" id="ARBA00022475"/>
    </source>
</evidence>
<accession>A0AAV7S4S1</accession>
<evidence type="ECO:0000256" key="12">
    <source>
        <dbReference type="RuleBase" id="RU363047"/>
    </source>
</evidence>
<dbReference type="GO" id="GO:0005886">
    <property type="term" value="C:plasma membrane"/>
    <property type="evidence" value="ECO:0007669"/>
    <property type="project" value="UniProtKB-SubCell"/>
</dbReference>
<evidence type="ECO:0000256" key="9">
    <source>
        <dbReference type="ARBA" id="ARBA00023170"/>
    </source>
</evidence>
<protein>
    <recommendedName>
        <fullName evidence="12">Olfactory receptor</fullName>
    </recommendedName>
</protein>
<dbReference type="SUPFAM" id="SSF81321">
    <property type="entry name" value="Family A G protein-coupled receptor-like"/>
    <property type="match status" value="1"/>
</dbReference>
<keyword evidence="15" id="KW-1185">Reference proteome</keyword>
<feature type="transmembrane region" description="Helical" evidence="12">
    <location>
        <begin position="41"/>
        <end position="67"/>
    </location>
</feature>
<evidence type="ECO:0000256" key="8">
    <source>
        <dbReference type="ARBA" id="ARBA00023136"/>
    </source>
</evidence>
<keyword evidence="7 11" id="KW-0297">G-protein coupled receptor</keyword>
<keyword evidence="6 12" id="KW-1133">Transmembrane helix</keyword>
<evidence type="ECO:0000256" key="1">
    <source>
        <dbReference type="ARBA" id="ARBA00004651"/>
    </source>
</evidence>
<keyword evidence="2 12" id="KW-1003">Cell membrane</keyword>
<evidence type="ECO:0000256" key="3">
    <source>
        <dbReference type="ARBA" id="ARBA00022606"/>
    </source>
</evidence>
<proteinExistence type="inferred from homology"/>
<evidence type="ECO:0000256" key="6">
    <source>
        <dbReference type="ARBA" id="ARBA00022989"/>
    </source>
</evidence>
<dbReference type="AlphaFoldDB" id="A0AAV7S4S1"/>
<dbReference type="InterPro" id="IPR000725">
    <property type="entry name" value="Olfact_rcpt"/>
</dbReference>
<keyword evidence="9 11" id="KW-0675">Receptor</keyword>
<evidence type="ECO:0000256" key="4">
    <source>
        <dbReference type="ARBA" id="ARBA00022692"/>
    </source>
</evidence>
<evidence type="ECO:0000259" key="13">
    <source>
        <dbReference type="PROSITE" id="PS50262"/>
    </source>
</evidence>
<evidence type="ECO:0000256" key="7">
    <source>
        <dbReference type="ARBA" id="ARBA00023040"/>
    </source>
</evidence>
<evidence type="ECO:0000256" key="5">
    <source>
        <dbReference type="ARBA" id="ARBA00022725"/>
    </source>
</evidence>
<dbReference type="PRINTS" id="PR00245">
    <property type="entry name" value="OLFACTORYR"/>
</dbReference>
<evidence type="ECO:0000313" key="14">
    <source>
        <dbReference type="EMBL" id="KAJ1158947.1"/>
    </source>
</evidence>
<keyword evidence="3 12" id="KW-0716">Sensory transduction</keyword>
<keyword evidence="4 11" id="KW-0812">Transmembrane</keyword>
<feature type="transmembrane region" description="Helical" evidence="12">
    <location>
        <begin position="181"/>
        <end position="201"/>
    </location>
</feature>
<dbReference type="PROSITE" id="PS51257">
    <property type="entry name" value="PROKAR_LIPOPROTEIN"/>
    <property type="match status" value="1"/>
</dbReference>
<reference evidence="14" key="1">
    <citation type="journal article" date="2022" name="bioRxiv">
        <title>Sequencing and chromosome-scale assembly of the giantPleurodeles waltlgenome.</title>
        <authorList>
            <person name="Brown T."/>
            <person name="Elewa A."/>
            <person name="Iarovenko S."/>
            <person name="Subramanian E."/>
            <person name="Araus A.J."/>
            <person name="Petzold A."/>
            <person name="Susuki M."/>
            <person name="Suzuki K.-i.T."/>
            <person name="Hayashi T."/>
            <person name="Toyoda A."/>
            <person name="Oliveira C."/>
            <person name="Osipova E."/>
            <person name="Leigh N.D."/>
            <person name="Simon A."/>
            <person name="Yun M.H."/>
        </authorList>
    </citation>
    <scope>NUCLEOTIDE SEQUENCE</scope>
    <source>
        <strain evidence="14">20211129_DDA</strain>
        <tissue evidence="14">Liver</tissue>
    </source>
</reference>
<dbReference type="InterPro" id="IPR000276">
    <property type="entry name" value="GPCR_Rhodpsn"/>
</dbReference>
<comment type="similarity">
    <text evidence="11">Belongs to the G-protein coupled receptor 1 family.</text>
</comment>
<feature type="domain" description="G-protein coupled receptors family 1 profile" evidence="13">
    <location>
        <begin position="1"/>
        <end position="199"/>
    </location>
</feature>
<dbReference type="Pfam" id="PF13853">
    <property type="entry name" value="7tm_4"/>
    <property type="match status" value="1"/>
</dbReference>
<keyword evidence="5 12" id="KW-0552">Olfaction</keyword>
<dbReference type="Proteomes" id="UP001066276">
    <property type="component" value="Chromosome 5"/>
</dbReference>
<comment type="subcellular location">
    <subcellularLocation>
        <location evidence="1 12">Cell membrane</location>
        <topology evidence="1 12">Multi-pass membrane protein</topology>
    </subcellularLocation>
</comment>
<dbReference type="InterPro" id="IPR017452">
    <property type="entry name" value="GPCR_Rhodpsn_7TM"/>
</dbReference>
<dbReference type="FunFam" id="1.20.1070.10:FF:000015">
    <property type="entry name" value="Olfactory receptor"/>
    <property type="match status" value="1"/>
</dbReference>
<evidence type="ECO:0000256" key="10">
    <source>
        <dbReference type="ARBA" id="ARBA00023224"/>
    </source>
</evidence>